<dbReference type="Pfam" id="PF24681">
    <property type="entry name" value="Kelch_KLHDC2_KLHL20_DRC7"/>
    <property type="match status" value="2"/>
</dbReference>
<accession>A0A7R8WBS3</accession>
<dbReference type="EMBL" id="OB660693">
    <property type="protein sequence ID" value="CAD7225924.1"/>
    <property type="molecule type" value="Genomic_DNA"/>
</dbReference>
<feature type="compositionally biased region" description="Polar residues" evidence="3">
    <location>
        <begin position="452"/>
        <end position="461"/>
    </location>
</feature>
<reference evidence="4" key="1">
    <citation type="submission" date="2020-11" db="EMBL/GenBank/DDBJ databases">
        <authorList>
            <person name="Tran Van P."/>
        </authorList>
    </citation>
    <scope>NUCLEOTIDE SEQUENCE</scope>
</reference>
<dbReference type="Pfam" id="PF00362">
    <property type="entry name" value="Integrin_beta"/>
    <property type="match status" value="1"/>
</dbReference>
<evidence type="ECO:0000256" key="3">
    <source>
        <dbReference type="SAM" id="MobiDB-lite"/>
    </source>
</evidence>
<dbReference type="OrthoDB" id="6381967at2759"/>
<dbReference type="SUPFAM" id="SSF53300">
    <property type="entry name" value="vWA-like"/>
    <property type="match status" value="1"/>
</dbReference>
<evidence type="ECO:0000313" key="4">
    <source>
        <dbReference type="EMBL" id="CAD7225924.1"/>
    </source>
</evidence>
<feature type="compositionally biased region" description="Polar residues" evidence="3">
    <location>
        <begin position="366"/>
        <end position="375"/>
    </location>
</feature>
<dbReference type="InterPro" id="IPR002369">
    <property type="entry name" value="Integrin_bsu_VWA"/>
</dbReference>
<proteinExistence type="predicted"/>
<dbReference type="PANTHER" id="PTHR46376">
    <property type="entry name" value="LEUCINE-ZIPPER-LIKE TRANSCRIPTIONAL REGULATOR 1"/>
    <property type="match status" value="1"/>
</dbReference>
<feature type="region of interest" description="Disordered" evidence="3">
    <location>
        <begin position="445"/>
        <end position="464"/>
    </location>
</feature>
<dbReference type="InterPro" id="IPR015915">
    <property type="entry name" value="Kelch-typ_b-propeller"/>
</dbReference>
<dbReference type="GO" id="GO:0005794">
    <property type="term" value="C:Golgi apparatus"/>
    <property type="evidence" value="ECO:0007669"/>
    <property type="project" value="TreeGrafter"/>
</dbReference>
<name>A0A7R8WBS3_9CRUS</name>
<keyword evidence="1" id="KW-0880">Kelch repeat</keyword>
<dbReference type="GO" id="GO:0032991">
    <property type="term" value="C:protein-containing complex"/>
    <property type="evidence" value="ECO:0007669"/>
    <property type="project" value="UniProtKB-ARBA"/>
</dbReference>
<organism evidence="4">
    <name type="scientific">Cyprideis torosa</name>
    <dbReference type="NCBI Taxonomy" id="163714"/>
    <lineage>
        <taxon>Eukaryota</taxon>
        <taxon>Metazoa</taxon>
        <taxon>Ecdysozoa</taxon>
        <taxon>Arthropoda</taxon>
        <taxon>Crustacea</taxon>
        <taxon>Oligostraca</taxon>
        <taxon>Ostracoda</taxon>
        <taxon>Podocopa</taxon>
        <taxon>Podocopida</taxon>
        <taxon>Cytherocopina</taxon>
        <taxon>Cytheroidea</taxon>
        <taxon>Cytherideidae</taxon>
        <taxon>Cyprideis</taxon>
    </lineage>
</organism>
<dbReference type="Gene3D" id="3.40.50.410">
    <property type="entry name" value="von Willebrand factor, type A domain"/>
    <property type="match status" value="1"/>
</dbReference>
<dbReference type="SMART" id="SM00187">
    <property type="entry name" value="INB"/>
    <property type="match status" value="1"/>
</dbReference>
<dbReference type="PANTHER" id="PTHR46376:SF1">
    <property type="entry name" value="LEUCINE-ZIPPER-LIKE TRANSCRIPTIONAL REGULATOR 1"/>
    <property type="match status" value="1"/>
</dbReference>
<keyword evidence="2" id="KW-0677">Repeat</keyword>
<dbReference type="AlphaFoldDB" id="A0A7R8WBS3"/>
<dbReference type="Gene3D" id="2.120.10.80">
    <property type="entry name" value="Kelch-type beta propeller"/>
    <property type="match status" value="2"/>
</dbReference>
<dbReference type="InterPro" id="IPR051568">
    <property type="entry name" value="LZTR1/Attractin"/>
</dbReference>
<feature type="region of interest" description="Disordered" evidence="3">
    <location>
        <begin position="353"/>
        <end position="376"/>
    </location>
</feature>
<dbReference type="InterPro" id="IPR036465">
    <property type="entry name" value="vWFA_dom_sf"/>
</dbReference>
<dbReference type="SUPFAM" id="SSF117281">
    <property type="entry name" value="Kelch motif"/>
    <property type="match status" value="1"/>
</dbReference>
<evidence type="ECO:0000256" key="2">
    <source>
        <dbReference type="ARBA" id="ARBA00022737"/>
    </source>
</evidence>
<sequence length="1145" mass="128842">MSAAGPNFWASLSPLPNTDVPVPSARCKHASVYHQGGIYILGGRNGTLALKDFWRLDVETGEWRELKSQGRPPPHLEEHSMVAWRGNIYVFGGEVGFSSSDEVPLWIYDMKCNKWRKHFPAKGDPAPLGRRGHVALVYQKSMFIHGGYQDLKGSTGEIWAFNLDTEHWEEILPPKSTSSAELPSPRHSHSAVLHDTAMWIYGGMTNLTEKDDLWRYDLVCGRWSSFRLKGSPGYLNGHCAIKVRSSMLLFGGQRDGVAVNEIWRYHFGTEGWERLMLPGLNPNPRTHFSLVCPLPSSAAEQRHHIDYDRNVMEAQAVFDSYNRDICANSESFMRSQCIHRQKLQQLRAADQSLSQNGNPHLPEGKNNISPESEGTGTDEEVWYEVWKEQHKKKGMMARTESFSSGSNNIKFFREFSRMSLNRLSQYYSYSALSDDGSCDDVSSIRSSVSGSNFDRSGNNRKNLPHEPYSMPSFQGSLCSPTESFNSHQHLPVLLRGSVMEGKHSRGSSDFCSPGSQNMIELSVFSSSQNNKDGNGLDDPTSDYASVDTDSSCYENPNYETITSGASGRSSEVDRRKKAEQWRQYTTSLSQQFQGRPALSDRREYRPKWTHSNKMPPIEASPVHRCRSRLPPTALCEADFMPHENLRIEMQSRGMQDTDSITSSEVERETVKIRCSVEKCLDDEDNDEEEEVEEEETPVRKVNKYVPLVENGDSPLVSSRRSADELFLYVLGGKEVGQIVAFRRPLSVWRLDLRKWVITKGIPKNLTVEEAITIIKESARETAWGDAMERYEGSSSWTAPHDTLKVEPVSSSATDLPSIDTSSILPSTKTLGELQIPDWTSVSLFCLRKYEEFCASNTSSSGRSVHCYSSKSEAYLHACLDQGLIHLNAINIIRDEPFDGDNSLHIKPQAIVIKQREASGIAQALLQDQEASQVRFGFGTFVDKPLMPFVYDEKRDFNYKHMLNFTRNVEDFQTKVMSIQTLDSRGDSEGGLEALLQVALCRKQINGNPNNRMVVVFITDSKRIPKFAGDGKVATVFASDDEATVIYTELKRGLKSQVVVSSFLNKAEAVKDEIIKAYLKLQGEIKLDFNTSALNPEPKLTVWTDCGSESGVPNRYNFFVGFPERYAGVNLWLPLVRKRGRGPSTI</sequence>
<gene>
    <name evidence="4" type="ORF">CTOB1V02_LOCUS3852</name>
</gene>
<protein>
    <submittedName>
        <fullName evidence="4">Uncharacterized protein</fullName>
    </submittedName>
</protein>
<evidence type="ECO:0000256" key="1">
    <source>
        <dbReference type="ARBA" id="ARBA00022441"/>
    </source>
</evidence>